<protein>
    <submittedName>
        <fullName evidence="5">Lysozyme</fullName>
    </submittedName>
</protein>
<evidence type="ECO:0000256" key="1">
    <source>
        <dbReference type="ARBA" id="ARBA00010646"/>
    </source>
</evidence>
<comment type="caution">
    <text evidence="5">The sequence shown here is derived from an EMBL/GenBank/DDBJ whole genome shotgun (WGS) entry which is preliminary data.</text>
</comment>
<dbReference type="InterPro" id="IPR002053">
    <property type="entry name" value="Glyco_hydro_25"/>
</dbReference>
<organism evidence="5 6">
    <name type="scientific">Roseibium denhamense</name>
    <dbReference type="NCBI Taxonomy" id="76305"/>
    <lineage>
        <taxon>Bacteria</taxon>
        <taxon>Pseudomonadati</taxon>
        <taxon>Pseudomonadota</taxon>
        <taxon>Alphaproteobacteria</taxon>
        <taxon>Hyphomicrobiales</taxon>
        <taxon>Stappiaceae</taxon>
        <taxon>Roseibium</taxon>
    </lineage>
</organism>
<evidence type="ECO:0000313" key="5">
    <source>
        <dbReference type="EMBL" id="SMP33641.1"/>
    </source>
</evidence>
<dbReference type="InterPro" id="IPR018077">
    <property type="entry name" value="Glyco_hydro_fam25_subgr"/>
</dbReference>
<evidence type="ECO:0000256" key="2">
    <source>
        <dbReference type="ARBA" id="ARBA00022801"/>
    </source>
</evidence>
<evidence type="ECO:0000313" key="6">
    <source>
        <dbReference type="Proteomes" id="UP001157914"/>
    </source>
</evidence>
<dbReference type="EMBL" id="FXTT01000005">
    <property type="protein sequence ID" value="SMP33641.1"/>
    <property type="molecule type" value="Genomic_DNA"/>
</dbReference>
<gene>
    <name evidence="5" type="ORF">SAMN06265374_3801</name>
</gene>
<keyword evidence="4" id="KW-0472">Membrane</keyword>
<dbReference type="SMART" id="SM00641">
    <property type="entry name" value="Glyco_25"/>
    <property type="match status" value="1"/>
</dbReference>
<dbReference type="CDD" id="cd06413">
    <property type="entry name" value="GH25_muramidase_1"/>
    <property type="match status" value="1"/>
</dbReference>
<keyword evidence="3" id="KW-0326">Glycosidase</keyword>
<dbReference type="PANTHER" id="PTHR34135:SF2">
    <property type="entry name" value="LYSOZYME"/>
    <property type="match status" value="1"/>
</dbReference>
<dbReference type="Pfam" id="PF01183">
    <property type="entry name" value="Glyco_hydro_25"/>
    <property type="match status" value="1"/>
</dbReference>
<evidence type="ECO:0000256" key="3">
    <source>
        <dbReference type="ARBA" id="ARBA00023295"/>
    </source>
</evidence>
<feature type="transmembrane region" description="Helical" evidence="4">
    <location>
        <begin position="7"/>
        <end position="30"/>
    </location>
</feature>
<dbReference type="Proteomes" id="UP001157914">
    <property type="component" value="Unassembled WGS sequence"/>
</dbReference>
<dbReference type="SUPFAM" id="SSF51445">
    <property type="entry name" value="(Trans)glycosidases"/>
    <property type="match status" value="1"/>
</dbReference>
<dbReference type="PROSITE" id="PS51904">
    <property type="entry name" value="GLYCOSYL_HYDROL_F25_2"/>
    <property type="match status" value="1"/>
</dbReference>
<evidence type="ECO:0000256" key="4">
    <source>
        <dbReference type="SAM" id="Phobius"/>
    </source>
</evidence>
<proteinExistence type="inferred from homology"/>
<keyword evidence="6" id="KW-1185">Reference proteome</keyword>
<accession>A0ABY1PHY1</accession>
<comment type="similarity">
    <text evidence="1">Belongs to the glycosyl hydrolase 25 family.</text>
</comment>
<dbReference type="Gene3D" id="3.20.20.80">
    <property type="entry name" value="Glycosidases"/>
    <property type="match status" value="1"/>
</dbReference>
<keyword evidence="2" id="KW-0378">Hydrolase</keyword>
<sequence length="236" mass="26524">MRFLQALLRLLFYVAVGCVIAIGGAAYFFMTWEPDRDDFPIRGIDVSHHQGLIEWDQVAGDDVAFAYIKASEGGDFKDSAFERNWSSAGSAGLARGAYHFFSLCKDGVSQARNFIDQLPDDADMLAPAVDLEFEGNCPRRPAVAEVLQEISQFTALVEQATGKRVVFYAPEDFYAQYLKGQGLNRRLWVRSIWHSPVYTDQWVLWQYHQRGTVKGITGDVDLNVLEGELSIVDLKS</sequence>
<dbReference type="PANTHER" id="PTHR34135">
    <property type="entry name" value="LYSOZYME"/>
    <property type="match status" value="1"/>
</dbReference>
<dbReference type="RefSeq" id="WP_155189845.1">
    <property type="nucleotide sequence ID" value="NZ_BAAAEA010000001.1"/>
</dbReference>
<name>A0ABY1PHY1_9HYPH</name>
<dbReference type="InterPro" id="IPR017853">
    <property type="entry name" value="GH"/>
</dbReference>
<keyword evidence="4" id="KW-1133">Transmembrane helix</keyword>
<keyword evidence="4" id="KW-0812">Transmembrane</keyword>
<reference evidence="5 6" key="1">
    <citation type="submission" date="2017-05" db="EMBL/GenBank/DDBJ databases">
        <authorList>
            <person name="Varghese N."/>
            <person name="Submissions S."/>
        </authorList>
    </citation>
    <scope>NUCLEOTIDE SEQUENCE [LARGE SCALE GENOMIC DNA]</scope>
    <source>
        <strain evidence="5 6">DSM 15949</strain>
    </source>
</reference>